<dbReference type="EMBL" id="JAHRIQ010058885">
    <property type="protein sequence ID" value="MEQ2240194.1"/>
    <property type="molecule type" value="Genomic_DNA"/>
</dbReference>
<feature type="non-terminal residue" evidence="1">
    <location>
        <position position="1"/>
    </location>
</feature>
<evidence type="ECO:0000313" key="1">
    <source>
        <dbReference type="EMBL" id="MEQ2240194.1"/>
    </source>
</evidence>
<sequence>DTGFQRSSTQRKGTEDFSLSSVQKINLLTPERSIRAGVWKILRPSKLPLQTPQSQHQGKS</sequence>
<proteinExistence type="predicted"/>
<comment type="caution">
    <text evidence="1">The sequence shown here is derived from an EMBL/GenBank/DDBJ whole genome shotgun (WGS) entry which is preliminary data.</text>
</comment>
<gene>
    <name evidence="1" type="ORF">ILYODFUR_012279</name>
</gene>
<accession>A0ABV0U5V8</accession>
<protein>
    <submittedName>
        <fullName evidence="1">Uncharacterized protein</fullName>
    </submittedName>
</protein>
<dbReference type="Proteomes" id="UP001482620">
    <property type="component" value="Unassembled WGS sequence"/>
</dbReference>
<name>A0ABV0U5V8_9TELE</name>
<feature type="non-terminal residue" evidence="1">
    <location>
        <position position="60"/>
    </location>
</feature>
<evidence type="ECO:0000313" key="2">
    <source>
        <dbReference type="Proteomes" id="UP001482620"/>
    </source>
</evidence>
<keyword evidence="2" id="KW-1185">Reference proteome</keyword>
<organism evidence="1 2">
    <name type="scientific">Ilyodon furcidens</name>
    <name type="common">goldbreast splitfin</name>
    <dbReference type="NCBI Taxonomy" id="33524"/>
    <lineage>
        <taxon>Eukaryota</taxon>
        <taxon>Metazoa</taxon>
        <taxon>Chordata</taxon>
        <taxon>Craniata</taxon>
        <taxon>Vertebrata</taxon>
        <taxon>Euteleostomi</taxon>
        <taxon>Actinopterygii</taxon>
        <taxon>Neopterygii</taxon>
        <taxon>Teleostei</taxon>
        <taxon>Neoteleostei</taxon>
        <taxon>Acanthomorphata</taxon>
        <taxon>Ovalentaria</taxon>
        <taxon>Atherinomorphae</taxon>
        <taxon>Cyprinodontiformes</taxon>
        <taxon>Goodeidae</taxon>
        <taxon>Ilyodon</taxon>
    </lineage>
</organism>
<reference evidence="1 2" key="1">
    <citation type="submission" date="2021-06" db="EMBL/GenBank/DDBJ databases">
        <authorList>
            <person name="Palmer J.M."/>
        </authorList>
    </citation>
    <scope>NUCLEOTIDE SEQUENCE [LARGE SCALE GENOMIC DNA]</scope>
    <source>
        <strain evidence="2">if_2019</strain>
        <tissue evidence="1">Muscle</tissue>
    </source>
</reference>